<evidence type="ECO:0000313" key="2">
    <source>
        <dbReference type="EMBL" id="EGT48904.1"/>
    </source>
</evidence>
<dbReference type="OMA" id="LLLEMYV"/>
<dbReference type="EMBL" id="GL379824">
    <property type="protein sequence ID" value="EGT48904.1"/>
    <property type="molecule type" value="Genomic_DNA"/>
</dbReference>
<evidence type="ECO:0000259" key="1">
    <source>
        <dbReference type="Pfam" id="PF07735"/>
    </source>
</evidence>
<dbReference type="eggNOG" id="ENOG502RKCV">
    <property type="taxonomic scope" value="Eukaryota"/>
</dbReference>
<organism evidence="3">
    <name type="scientific">Caenorhabditis brenneri</name>
    <name type="common">Nematode worm</name>
    <dbReference type="NCBI Taxonomy" id="135651"/>
    <lineage>
        <taxon>Eukaryota</taxon>
        <taxon>Metazoa</taxon>
        <taxon>Ecdysozoa</taxon>
        <taxon>Nematoda</taxon>
        <taxon>Chromadorea</taxon>
        <taxon>Rhabditida</taxon>
        <taxon>Rhabditina</taxon>
        <taxon>Rhabditomorpha</taxon>
        <taxon>Rhabditoidea</taxon>
        <taxon>Rhabditidae</taxon>
        <taxon>Peloderinae</taxon>
        <taxon>Caenorhabditis</taxon>
    </lineage>
</organism>
<name>G0N0D1_CAEBE</name>
<feature type="domain" description="Sdz-33 F-box" evidence="1">
    <location>
        <begin position="26"/>
        <end position="90"/>
    </location>
</feature>
<dbReference type="OrthoDB" id="5832245at2759"/>
<reference evidence="3" key="1">
    <citation type="submission" date="2011-07" db="EMBL/GenBank/DDBJ databases">
        <authorList>
            <consortium name="Caenorhabditis brenneri Sequencing and Analysis Consortium"/>
            <person name="Wilson R.K."/>
        </authorList>
    </citation>
    <scope>NUCLEOTIDE SEQUENCE [LARGE SCALE GENOMIC DNA]</scope>
    <source>
        <strain evidence="3">PB2801</strain>
    </source>
</reference>
<dbReference type="AlphaFoldDB" id="G0N0D1"/>
<dbReference type="InterPro" id="IPR012885">
    <property type="entry name" value="F-box_Sdz-33"/>
</dbReference>
<keyword evidence="3" id="KW-1185">Reference proteome</keyword>
<dbReference type="HOGENOM" id="CLU_028840_1_2_1"/>
<dbReference type="FunCoup" id="G0N0D1">
    <property type="interactions" value="1044"/>
</dbReference>
<dbReference type="InParanoid" id="G0N0D1"/>
<gene>
    <name evidence="2" type="ORF">CAEBREN_17459</name>
</gene>
<protein>
    <recommendedName>
        <fullName evidence="1">Sdz-33 F-box domain-containing protein</fullName>
    </recommendedName>
</protein>
<proteinExistence type="predicted"/>
<dbReference type="Pfam" id="PF07735">
    <property type="entry name" value="FBA_2"/>
    <property type="match status" value="1"/>
</dbReference>
<dbReference type="PANTHER" id="PTHR22899">
    <property type="entry name" value="CYCLIN-RELATED F-BOX FAMILY"/>
    <property type="match status" value="1"/>
</dbReference>
<dbReference type="PANTHER" id="PTHR22899:SF0">
    <property type="entry name" value="F-BOX ASSOCIATED DOMAIN-CONTAINING PROTEIN-RELATED"/>
    <property type="match status" value="1"/>
</dbReference>
<dbReference type="Proteomes" id="UP000008068">
    <property type="component" value="Unassembled WGS sequence"/>
</dbReference>
<sequence length="166" mass="19530">MILQKFFPIDQLSIETRKFQDSKIPPSLLIQNHTYLDIRGANVPITLDELLLINSKAINIESLQIRPKEINKFIKLWQQGSNPRMEHLRFGYFDTEEAMKGIKHEVVPYNRRRLFKPTGLANPYEINGGLDIYRIDGVKATIKFEWDWNTSKSDMYVWFDHCVVES</sequence>
<dbReference type="InterPro" id="IPR053222">
    <property type="entry name" value="Zygotic_Embryogenesis-Asso"/>
</dbReference>
<evidence type="ECO:0000313" key="3">
    <source>
        <dbReference type="Proteomes" id="UP000008068"/>
    </source>
</evidence>
<accession>G0N0D1</accession>